<comment type="subcellular location">
    <subcellularLocation>
        <location evidence="3">Cytoplasm</location>
    </subcellularLocation>
</comment>
<dbReference type="SUPFAM" id="SSF52540">
    <property type="entry name" value="P-loop containing nucleoside triphosphate hydrolases"/>
    <property type="match status" value="1"/>
</dbReference>
<dbReference type="UniPathway" id="UPA00241">
    <property type="reaction ID" value="UER00356"/>
</dbReference>
<feature type="binding site" evidence="3">
    <location>
        <begin position="12"/>
        <end position="17"/>
    </location>
    <ligand>
        <name>ATP</name>
        <dbReference type="ChEBI" id="CHEBI:30616"/>
    </ligand>
</feature>
<dbReference type="GO" id="GO:0005737">
    <property type="term" value="C:cytoplasm"/>
    <property type="evidence" value="ECO:0007669"/>
    <property type="project" value="UniProtKB-SubCell"/>
</dbReference>
<proteinExistence type="inferred from homology"/>
<dbReference type="PANTHER" id="PTHR10695:SF46">
    <property type="entry name" value="BIFUNCTIONAL COENZYME A SYNTHASE-RELATED"/>
    <property type="match status" value="1"/>
</dbReference>
<dbReference type="InterPro" id="IPR001977">
    <property type="entry name" value="Depp_CoAkinase"/>
</dbReference>
<evidence type="ECO:0000256" key="1">
    <source>
        <dbReference type="ARBA" id="ARBA00022741"/>
    </source>
</evidence>
<evidence type="ECO:0000256" key="3">
    <source>
        <dbReference type="HAMAP-Rule" id="MF_00376"/>
    </source>
</evidence>
<comment type="function">
    <text evidence="3">Catalyzes the phosphorylation of the 3'-hydroxyl group of dephosphocoenzyme A to form coenzyme A.</text>
</comment>
<dbReference type="GO" id="GO:0004140">
    <property type="term" value="F:dephospho-CoA kinase activity"/>
    <property type="evidence" value="ECO:0007669"/>
    <property type="project" value="UniProtKB-UniRule"/>
</dbReference>
<dbReference type="Pfam" id="PF01121">
    <property type="entry name" value="CoaE"/>
    <property type="match status" value="1"/>
</dbReference>
<dbReference type="GO" id="GO:0005524">
    <property type="term" value="F:ATP binding"/>
    <property type="evidence" value="ECO:0007669"/>
    <property type="project" value="UniProtKB-UniRule"/>
</dbReference>
<keyword evidence="3 5" id="KW-0418">Kinase</keyword>
<comment type="catalytic activity">
    <reaction evidence="3">
        <text>3'-dephospho-CoA + ATP = ADP + CoA + H(+)</text>
        <dbReference type="Rhea" id="RHEA:18245"/>
        <dbReference type="ChEBI" id="CHEBI:15378"/>
        <dbReference type="ChEBI" id="CHEBI:30616"/>
        <dbReference type="ChEBI" id="CHEBI:57287"/>
        <dbReference type="ChEBI" id="CHEBI:57328"/>
        <dbReference type="ChEBI" id="CHEBI:456216"/>
        <dbReference type="EC" id="2.7.1.24"/>
    </reaction>
</comment>
<dbReference type="OrthoDB" id="9812943at2"/>
<dbReference type="Gene3D" id="3.40.50.300">
    <property type="entry name" value="P-loop containing nucleotide triphosphate hydrolases"/>
    <property type="match status" value="1"/>
</dbReference>
<evidence type="ECO:0000313" key="5">
    <source>
        <dbReference type="EMBL" id="SMH40041.1"/>
    </source>
</evidence>
<dbReference type="InterPro" id="IPR027417">
    <property type="entry name" value="P-loop_NTPase"/>
</dbReference>
<keyword evidence="6" id="KW-1185">Reference proteome</keyword>
<dbReference type="HAMAP" id="MF_00376">
    <property type="entry name" value="Dephospho_CoA_kinase"/>
    <property type="match status" value="1"/>
</dbReference>
<dbReference type="PANTHER" id="PTHR10695">
    <property type="entry name" value="DEPHOSPHO-COA KINASE-RELATED"/>
    <property type="match status" value="1"/>
</dbReference>
<comment type="similarity">
    <text evidence="3">Belongs to the CoaE family.</text>
</comment>
<dbReference type="GO" id="GO:0015937">
    <property type="term" value="P:coenzyme A biosynthetic process"/>
    <property type="evidence" value="ECO:0007669"/>
    <property type="project" value="UniProtKB-UniRule"/>
</dbReference>
<dbReference type="AlphaFoldDB" id="A0A1X7NQW1"/>
<keyword evidence="1 3" id="KW-0547">Nucleotide-binding</keyword>
<dbReference type="PROSITE" id="PS51219">
    <property type="entry name" value="DPCK"/>
    <property type="match status" value="1"/>
</dbReference>
<protein>
    <recommendedName>
        <fullName evidence="3 4">Dephospho-CoA kinase</fullName>
        <ecNumber evidence="3 4">2.7.1.24</ecNumber>
    </recommendedName>
    <alternativeName>
        <fullName evidence="3">Dephosphocoenzyme A kinase</fullName>
    </alternativeName>
</protein>
<keyword evidence="2 3" id="KW-0067">ATP-binding</keyword>
<dbReference type="CDD" id="cd02022">
    <property type="entry name" value="DPCK"/>
    <property type="match status" value="1"/>
</dbReference>
<dbReference type="Proteomes" id="UP000193435">
    <property type="component" value="Unassembled WGS sequence"/>
</dbReference>
<dbReference type="STRING" id="1073423.SAMN04488700_2318"/>
<dbReference type="EMBL" id="FXBJ01000002">
    <property type="protein sequence ID" value="SMH40041.1"/>
    <property type="molecule type" value="Genomic_DNA"/>
</dbReference>
<dbReference type="EC" id="2.7.1.24" evidence="3 4"/>
<evidence type="ECO:0000256" key="2">
    <source>
        <dbReference type="ARBA" id="ARBA00022840"/>
    </source>
</evidence>
<evidence type="ECO:0000313" key="6">
    <source>
        <dbReference type="Proteomes" id="UP000193435"/>
    </source>
</evidence>
<name>A0A1X7NQW1_9LACT</name>
<keyword evidence="3" id="KW-0808">Transferase</keyword>
<organism evidence="5 6">
    <name type="scientific">Carnobacterium iners</name>
    <dbReference type="NCBI Taxonomy" id="1073423"/>
    <lineage>
        <taxon>Bacteria</taxon>
        <taxon>Bacillati</taxon>
        <taxon>Bacillota</taxon>
        <taxon>Bacilli</taxon>
        <taxon>Lactobacillales</taxon>
        <taxon>Carnobacteriaceae</taxon>
        <taxon>Carnobacterium</taxon>
    </lineage>
</organism>
<dbReference type="RefSeq" id="WP_085560338.1">
    <property type="nucleotide sequence ID" value="NZ_FOAH01000002.1"/>
</dbReference>
<accession>A0A1X7NQW1</accession>
<gene>
    <name evidence="3" type="primary">coaE</name>
    <name evidence="5" type="ORF">SAMN04488700_2318</name>
</gene>
<dbReference type="NCBIfam" id="TIGR00152">
    <property type="entry name" value="dephospho-CoA kinase"/>
    <property type="match status" value="1"/>
</dbReference>
<evidence type="ECO:0000256" key="4">
    <source>
        <dbReference type="NCBIfam" id="TIGR00152"/>
    </source>
</evidence>
<reference evidence="5 6" key="1">
    <citation type="submission" date="2017-04" db="EMBL/GenBank/DDBJ databases">
        <authorList>
            <person name="Afonso C.L."/>
            <person name="Miller P.J."/>
            <person name="Scott M.A."/>
            <person name="Spackman E."/>
            <person name="Goraichik I."/>
            <person name="Dimitrov K.M."/>
            <person name="Suarez D.L."/>
            <person name="Swayne D.E."/>
        </authorList>
    </citation>
    <scope>NUCLEOTIDE SEQUENCE [LARGE SCALE GENOMIC DNA]</scope>
    <source>
        <strain evidence="5 6">LMG26642</strain>
    </source>
</reference>
<sequence>MAVILGLTGGIATGKSTASNYFKKLKIPVVDADIGSRIIVEPGTDGLRKIVAHFGESILNSDGTLNRKALGIIVFYDEKQLATLNGILEEYIRKWISNQIIDYLKISPPLIVLDIPLLYERDYLSEVDSVMVVVTTKEVQLERLMKRDKVTKEAAEIRIKTQLPLKNKIKRADKIIDNNYSVENTQKQIEDWLKEKNLIE</sequence>
<comment type="pathway">
    <text evidence="3">Cofactor biosynthesis; coenzyme A biosynthesis; CoA from (R)-pantothenate: step 5/5.</text>
</comment>
<keyword evidence="3" id="KW-0173">Coenzyme A biosynthesis</keyword>
<keyword evidence="3" id="KW-0963">Cytoplasm</keyword>